<proteinExistence type="predicted"/>
<evidence type="ECO:0000313" key="3">
    <source>
        <dbReference type="Proteomes" id="UP000472241"/>
    </source>
</evidence>
<protein>
    <recommendedName>
        <fullName evidence="4">Ferritin</fullName>
    </recommendedName>
</protein>
<dbReference type="Ensembl" id="ENSLCNT00005037252.1">
    <property type="protein sequence ID" value="ENSLCNP00005033379.1"/>
    <property type="gene ID" value="ENSLCNG00005021694.1"/>
</dbReference>
<dbReference type="SUPFAM" id="SSF47240">
    <property type="entry name" value="Ferritin-like"/>
    <property type="match status" value="1"/>
</dbReference>
<dbReference type="GO" id="GO:0006826">
    <property type="term" value="P:iron ion transport"/>
    <property type="evidence" value="ECO:0007669"/>
    <property type="project" value="InterPro"/>
</dbReference>
<evidence type="ECO:0008006" key="4">
    <source>
        <dbReference type="Google" id="ProtNLM"/>
    </source>
</evidence>
<sequence length="83" mass="9143">MATAPSSQVRQNYHPQCEAAINSQINLELYASYVYLSMRQELSWGCLPIATGCMVTSPGHHAEHAFCSIALAKRSSFFLPVLP</sequence>
<name>A0A667I4F4_LYNCA</name>
<dbReference type="GO" id="GO:0008198">
    <property type="term" value="F:ferrous iron binding"/>
    <property type="evidence" value="ECO:0007669"/>
    <property type="project" value="TreeGrafter"/>
</dbReference>
<dbReference type="Proteomes" id="UP000472241">
    <property type="component" value="Unplaced"/>
</dbReference>
<dbReference type="PANTHER" id="PTHR11431:SF97">
    <property type="entry name" value="FERRITIN HEAVY POLYPEPTIDE-LIKE 17-RELATED"/>
    <property type="match status" value="1"/>
</dbReference>
<dbReference type="AlphaFoldDB" id="A0A667I4F4"/>
<dbReference type="InterPro" id="IPR012347">
    <property type="entry name" value="Ferritin-like"/>
</dbReference>
<reference evidence="2" key="2">
    <citation type="submission" date="2025-09" db="UniProtKB">
        <authorList>
            <consortium name="Ensembl"/>
        </authorList>
    </citation>
    <scope>IDENTIFICATION</scope>
</reference>
<keyword evidence="1" id="KW-0408">Iron</keyword>
<dbReference type="InterPro" id="IPR001519">
    <property type="entry name" value="Ferritin"/>
</dbReference>
<keyword evidence="3" id="KW-1185">Reference proteome</keyword>
<dbReference type="GO" id="GO:0006879">
    <property type="term" value="P:intracellular iron ion homeostasis"/>
    <property type="evidence" value="ECO:0007669"/>
    <property type="project" value="InterPro"/>
</dbReference>
<dbReference type="GO" id="GO:0008199">
    <property type="term" value="F:ferric iron binding"/>
    <property type="evidence" value="ECO:0007669"/>
    <property type="project" value="InterPro"/>
</dbReference>
<accession>A0A667I4F4</accession>
<dbReference type="InterPro" id="IPR009078">
    <property type="entry name" value="Ferritin-like_SF"/>
</dbReference>
<dbReference type="PANTHER" id="PTHR11431">
    <property type="entry name" value="FERRITIN"/>
    <property type="match status" value="1"/>
</dbReference>
<keyword evidence="1" id="KW-0479">Metal-binding</keyword>
<dbReference type="GO" id="GO:0005737">
    <property type="term" value="C:cytoplasm"/>
    <property type="evidence" value="ECO:0007669"/>
    <property type="project" value="TreeGrafter"/>
</dbReference>
<dbReference type="Gene3D" id="1.20.1260.10">
    <property type="match status" value="1"/>
</dbReference>
<evidence type="ECO:0000313" key="2">
    <source>
        <dbReference type="Ensembl" id="ENSLCNP00005033379.1"/>
    </source>
</evidence>
<evidence type="ECO:0000256" key="1">
    <source>
        <dbReference type="PIRSR" id="PIRSR601519-1"/>
    </source>
</evidence>
<reference evidence="2" key="1">
    <citation type="submission" date="2025-08" db="UniProtKB">
        <authorList>
            <consortium name="Ensembl"/>
        </authorList>
    </citation>
    <scope>IDENTIFICATION</scope>
</reference>
<organism evidence="2 3">
    <name type="scientific">Lynx canadensis</name>
    <name type="common">Canada lynx</name>
    <name type="synonym">Felis canadensis</name>
    <dbReference type="NCBI Taxonomy" id="61383"/>
    <lineage>
        <taxon>Eukaryota</taxon>
        <taxon>Metazoa</taxon>
        <taxon>Chordata</taxon>
        <taxon>Craniata</taxon>
        <taxon>Vertebrata</taxon>
        <taxon>Euteleostomi</taxon>
        <taxon>Mammalia</taxon>
        <taxon>Eutheria</taxon>
        <taxon>Laurasiatheria</taxon>
        <taxon>Carnivora</taxon>
        <taxon>Feliformia</taxon>
        <taxon>Felidae</taxon>
        <taxon>Felinae</taxon>
        <taxon>Lynx</taxon>
    </lineage>
</organism>
<feature type="binding site" evidence="1">
    <location>
        <position position="28"/>
    </location>
    <ligand>
        <name>Fe cation</name>
        <dbReference type="ChEBI" id="CHEBI:24875"/>
        <label>1</label>
    </ligand>
</feature>